<comment type="caution">
    <text evidence="1">The sequence shown here is derived from an EMBL/GenBank/DDBJ whole genome shotgun (WGS) entry which is preliminary data.</text>
</comment>
<dbReference type="Pfam" id="PF05721">
    <property type="entry name" value="PhyH"/>
    <property type="match status" value="1"/>
</dbReference>
<gene>
    <name evidence="1" type="ORF">A3F84_01930</name>
</gene>
<dbReference type="SUPFAM" id="SSF51197">
    <property type="entry name" value="Clavaminate synthase-like"/>
    <property type="match status" value="1"/>
</dbReference>
<reference evidence="1 2" key="1">
    <citation type="journal article" date="2016" name="Nat. Commun.">
        <title>Thousands of microbial genomes shed light on interconnected biogeochemical processes in an aquifer system.</title>
        <authorList>
            <person name="Anantharaman K."/>
            <person name="Brown C.T."/>
            <person name="Hug L.A."/>
            <person name="Sharon I."/>
            <person name="Castelle C.J."/>
            <person name="Probst A.J."/>
            <person name="Thomas B.C."/>
            <person name="Singh A."/>
            <person name="Wilkins M.J."/>
            <person name="Karaoz U."/>
            <person name="Brodie E.L."/>
            <person name="Williams K.H."/>
            <person name="Hubbard S.S."/>
            <person name="Banfield J.F."/>
        </authorList>
    </citation>
    <scope>NUCLEOTIDE SEQUENCE [LARGE SCALE GENOMIC DNA]</scope>
    <source>
        <strain evidence="2">RIFCSPLOWO2_12_FULL_64_10</strain>
    </source>
</reference>
<dbReference type="AlphaFoldDB" id="A0A1F6CA84"/>
<dbReference type="Proteomes" id="UP000178606">
    <property type="component" value="Unassembled WGS sequence"/>
</dbReference>
<dbReference type="InterPro" id="IPR008775">
    <property type="entry name" value="Phytyl_CoA_dOase-like"/>
</dbReference>
<name>A0A1F6CA84_HANXR</name>
<protein>
    <recommendedName>
        <fullName evidence="3">Phytanoyl-CoA dioxygenase</fullName>
    </recommendedName>
</protein>
<dbReference type="EMBL" id="MFKF01000345">
    <property type="protein sequence ID" value="OGG46056.1"/>
    <property type="molecule type" value="Genomic_DNA"/>
</dbReference>
<evidence type="ECO:0000313" key="2">
    <source>
        <dbReference type="Proteomes" id="UP000178606"/>
    </source>
</evidence>
<dbReference type="Gene3D" id="2.60.120.620">
    <property type="entry name" value="q2cbj1_9rhob like domain"/>
    <property type="match status" value="1"/>
</dbReference>
<sequence>MLSYDQLKHFAEHGWVLLKGVLNQDQIEAYRRKMDECEATYRPRQHTNKDSVLRYVEPLVVLDPLFRDWFTLPGILEADKQLAGAALTLKNSFGIITQPHPDRHTRAKELLDPATSGWHRGMRPKWGTFPHDTDKQLVHCPYLNNFTYLTDVSPGDGGTRVLEGSHKLDGDYQSLKDRCSIYEVTAPAGSILLFPETLMHTGVPIVSENTRYSMVYTFIPPWFSNFPEFEVPRRLWEAYENEELRGILGGWRGSLNKELMHPQI</sequence>
<organism evidence="1 2">
    <name type="scientific">Handelsmanbacteria sp. (strain RIFCSPLOWO2_12_FULL_64_10)</name>
    <dbReference type="NCBI Taxonomy" id="1817868"/>
    <lineage>
        <taxon>Bacteria</taxon>
        <taxon>Candidatus Handelsmaniibacteriota</taxon>
    </lineage>
</organism>
<evidence type="ECO:0008006" key="3">
    <source>
        <dbReference type="Google" id="ProtNLM"/>
    </source>
</evidence>
<dbReference type="GO" id="GO:0016706">
    <property type="term" value="F:2-oxoglutarate-dependent dioxygenase activity"/>
    <property type="evidence" value="ECO:0007669"/>
    <property type="project" value="UniProtKB-ARBA"/>
</dbReference>
<proteinExistence type="predicted"/>
<accession>A0A1F6CA84</accession>
<evidence type="ECO:0000313" key="1">
    <source>
        <dbReference type="EMBL" id="OGG46056.1"/>
    </source>
</evidence>